<keyword evidence="5 6" id="KW-0788">Thiol protease</keyword>
<feature type="compositionally biased region" description="Low complexity" evidence="7">
    <location>
        <begin position="127"/>
        <end position="141"/>
    </location>
</feature>
<dbReference type="InterPro" id="IPR038765">
    <property type="entry name" value="Papain-like_cys_pep_sf"/>
</dbReference>
<evidence type="ECO:0000256" key="2">
    <source>
        <dbReference type="ARBA" id="ARBA00022670"/>
    </source>
</evidence>
<evidence type="ECO:0000313" key="10">
    <source>
        <dbReference type="Proteomes" id="UP000249723"/>
    </source>
</evidence>
<dbReference type="InterPro" id="IPR050164">
    <property type="entry name" value="Peptidase_C19"/>
</dbReference>
<evidence type="ECO:0000256" key="3">
    <source>
        <dbReference type="ARBA" id="ARBA00022786"/>
    </source>
</evidence>
<keyword evidence="2 6" id="KW-0645">Protease</keyword>
<reference evidence="10" key="1">
    <citation type="submission" date="2016-10" db="EMBL/GenBank/DDBJ databases">
        <authorList>
            <person name="Jeantristanb JTB J.-T."/>
            <person name="Ricardo R."/>
        </authorList>
    </citation>
    <scope>NUCLEOTIDE SEQUENCE [LARGE SCALE GENOMIC DNA]</scope>
</reference>
<dbReference type="EMBL" id="FMWP01000088">
    <property type="protein sequence ID" value="SCZ96529.1"/>
    <property type="molecule type" value="Genomic_DNA"/>
</dbReference>
<comment type="similarity">
    <text evidence="6">Belongs to the peptidase C19 family.</text>
</comment>
<dbReference type="InterPro" id="IPR028889">
    <property type="entry name" value="USP"/>
</dbReference>
<feature type="region of interest" description="Disordered" evidence="7">
    <location>
        <begin position="289"/>
        <end position="323"/>
    </location>
</feature>
<feature type="domain" description="USP" evidence="8">
    <location>
        <begin position="222"/>
        <end position="677"/>
    </location>
</feature>
<dbReference type="InterPro" id="IPR018200">
    <property type="entry name" value="USP_CS"/>
</dbReference>
<dbReference type="PROSITE" id="PS00973">
    <property type="entry name" value="USP_2"/>
    <property type="match status" value="1"/>
</dbReference>
<dbReference type="Proteomes" id="UP000249723">
    <property type="component" value="Unassembled WGS sequence"/>
</dbReference>
<proteinExistence type="inferred from homology"/>
<keyword evidence="3 6" id="KW-0833">Ubl conjugation pathway</keyword>
<feature type="compositionally biased region" description="Polar residues" evidence="7">
    <location>
        <begin position="47"/>
        <end position="56"/>
    </location>
</feature>
<feature type="region of interest" description="Disordered" evidence="7">
    <location>
        <begin position="638"/>
        <end position="658"/>
    </location>
</feature>
<evidence type="ECO:0000313" key="9">
    <source>
        <dbReference type="EMBL" id="SCZ96529.1"/>
    </source>
</evidence>
<dbReference type="GO" id="GO:0006508">
    <property type="term" value="P:proteolysis"/>
    <property type="evidence" value="ECO:0007669"/>
    <property type="project" value="UniProtKB-KW"/>
</dbReference>
<dbReference type="AlphaFoldDB" id="A0A2X0KRB1"/>
<gene>
    <name evidence="9" type="ORF">BZ3500_MVSOF-1268-A1-R1_CHR8-2G10268</name>
</gene>
<dbReference type="STRING" id="289078.A0A2X0KRB1"/>
<sequence length="678" mass="73548">MPKEWRVQYEIWTTRSTKVEQPRAPVAETEPALPRPTTPRPVFNRVSDLSTPSLSTPVREDLLSTVSTTATAASSVHSSPVLTTSSPTTTITTLEDASETSPGVTSTVPSSSPTSQNGDRTAAADESSTPKSPTDPTSAPTLAPPATPAPSAWGVKKSWADLLRSPGSSVSSPTRQDGSAARPPIIEYIPRVSPNGTGKKSLAQTLAGVENEFQQPHPIVPRGLINNGNLCFANAILQVLVYCAPFVNLLDLIKKEVMGDLSGRTPSMDAMIHFLSEFHSSAKTTVVSRNRLSKSIPSSPATPGTKVNNLNAHPKTPITPSSQPHDTFIPLSEYAEPFVPEGVYESLKPNKRFDAMRRGHQEDAEEFLGFFLDTLHEEILSTIDRVDGANQKEKVDGVKAVEDEQDEEWVEVGSKGRIATTRTVSSFKSHKRQCFGRGLMNGVYALIAQTETRESPVTRIYGGQLRSILRCPGQKDSITLEPYQRLQLDIEPDHVRTIEDALLNLTLPEPLPGFISAKSLRVEAMKQVYLESFPPVLILHLKRFVFDNVGGVQKSGKLIGYGTELEIGEKIVGPTKRTGKPVKYQLFGVVYHHGNYASGGHYTVAVRQQIHSNGSWLHIDDTSIRPISTADVAVKVTGKGTGKGREGAGAGSGVGSHASSMMMDGEKRAYLLMYNRVD</sequence>
<organism evidence="9 10">
    <name type="scientific">Microbotryum saponariae</name>
    <dbReference type="NCBI Taxonomy" id="289078"/>
    <lineage>
        <taxon>Eukaryota</taxon>
        <taxon>Fungi</taxon>
        <taxon>Dikarya</taxon>
        <taxon>Basidiomycota</taxon>
        <taxon>Pucciniomycotina</taxon>
        <taxon>Microbotryomycetes</taxon>
        <taxon>Microbotryales</taxon>
        <taxon>Microbotryaceae</taxon>
        <taxon>Microbotryum</taxon>
    </lineage>
</organism>
<keyword evidence="10" id="KW-1185">Reference proteome</keyword>
<dbReference type="SUPFAM" id="SSF54001">
    <property type="entry name" value="Cysteine proteinases"/>
    <property type="match status" value="1"/>
</dbReference>
<evidence type="ECO:0000256" key="5">
    <source>
        <dbReference type="ARBA" id="ARBA00022807"/>
    </source>
</evidence>
<dbReference type="Pfam" id="PF00443">
    <property type="entry name" value="UCH"/>
    <property type="match status" value="1"/>
</dbReference>
<dbReference type="GO" id="GO:0016579">
    <property type="term" value="P:protein deubiquitination"/>
    <property type="evidence" value="ECO:0007669"/>
    <property type="project" value="InterPro"/>
</dbReference>
<comment type="catalytic activity">
    <reaction evidence="1 6">
        <text>Thiol-dependent hydrolysis of ester, thioester, amide, peptide and isopeptide bonds formed by the C-terminal Gly of ubiquitin (a 76-residue protein attached to proteins as an intracellular targeting signal).</text>
        <dbReference type="EC" id="3.4.19.12"/>
    </reaction>
</comment>
<feature type="compositionally biased region" description="Polar residues" evidence="7">
    <location>
        <begin position="289"/>
        <end position="311"/>
    </location>
</feature>
<name>A0A2X0KRB1_9BASI</name>
<evidence type="ECO:0000256" key="4">
    <source>
        <dbReference type="ARBA" id="ARBA00022801"/>
    </source>
</evidence>
<dbReference type="GO" id="GO:0004843">
    <property type="term" value="F:cysteine-type deubiquitinase activity"/>
    <property type="evidence" value="ECO:0007669"/>
    <property type="project" value="UniProtKB-UniRule"/>
</dbReference>
<feature type="compositionally biased region" description="Polar residues" evidence="7">
    <location>
        <begin position="166"/>
        <end position="177"/>
    </location>
</feature>
<dbReference type="InterPro" id="IPR001394">
    <property type="entry name" value="Peptidase_C19_UCH"/>
</dbReference>
<evidence type="ECO:0000256" key="7">
    <source>
        <dbReference type="SAM" id="MobiDB-lite"/>
    </source>
</evidence>
<dbReference type="Gene3D" id="3.90.70.10">
    <property type="entry name" value="Cysteine proteinases"/>
    <property type="match status" value="1"/>
</dbReference>
<dbReference type="PROSITE" id="PS00972">
    <property type="entry name" value="USP_1"/>
    <property type="match status" value="1"/>
</dbReference>
<dbReference type="PANTHER" id="PTHR24006:SF687">
    <property type="entry name" value="UBIQUITIN CARBOXYL-TERMINAL HYDROLASE 10"/>
    <property type="match status" value="1"/>
</dbReference>
<keyword evidence="4 6" id="KW-0378">Hydrolase</keyword>
<accession>A0A2X0KRB1</accession>
<evidence type="ECO:0000259" key="8">
    <source>
        <dbReference type="PROSITE" id="PS50235"/>
    </source>
</evidence>
<feature type="compositionally biased region" description="Low complexity" evidence="7">
    <location>
        <begin position="64"/>
        <end position="115"/>
    </location>
</feature>
<dbReference type="PROSITE" id="PS50235">
    <property type="entry name" value="USP_3"/>
    <property type="match status" value="1"/>
</dbReference>
<feature type="region of interest" description="Disordered" evidence="7">
    <location>
        <begin position="17"/>
        <end position="200"/>
    </location>
</feature>
<dbReference type="GO" id="GO:0005829">
    <property type="term" value="C:cytosol"/>
    <property type="evidence" value="ECO:0007669"/>
    <property type="project" value="TreeGrafter"/>
</dbReference>
<dbReference type="GO" id="GO:0005634">
    <property type="term" value="C:nucleus"/>
    <property type="evidence" value="ECO:0007669"/>
    <property type="project" value="TreeGrafter"/>
</dbReference>
<dbReference type="PANTHER" id="PTHR24006">
    <property type="entry name" value="UBIQUITIN CARBOXYL-TERMINAL HYDROLASE"/>
    <property type="match status" value="1"/>
</dbReference>
<dbReference type="OrthoDB" id="429671at2759"/>
<evidence type="ECO:0000256" key="6">
    <source>
        <dbReference type="RuleBase" id="RU366025"/>
    </source>
</evidence>
<dbReference type="EC" id="3.4.19.12" evidence="6"/>
<protein>
    <recommendedName>
        <fullName evidence="6">Ubiquitin carboxyl-terminal hydrolase</fullName>
        <ecNumber evidence="6">3.4.19.12</ecNumber>
    </recommendedName>
</protein>
<evidence type="ECO:0000256" key="1">
    <source>
        <dbReference type="ARBA" id="ARBA00000707"/>
    </source>
</evidence>
<dbReference type="CDD" id="cd02257">
    <property type="entry name" value="Peptidase_C19"/>
    <property type="match status" value="1"/>
</dbReference>